<dbReference type="InterPro" id="IPR020568">
    <property type="entry name" value="Ribosomal_Su5_D2-typ_SF"/>
</dbReference>
<dbReference type="GO" id="GO:0009245">
    <property type="term" value="P:lipid A biosynthetic process"/>
    <property type="evidence" value="ECO:0007669"/>
    <property type="project" value="UniProtKB-UniRule"/>
</dbReference>
<keyword evidence="5 12" id="KW-0444">Lipid biosynthesis</keyword>
<dbReference type="SUPFAM" id="SSF54211">
    <property type="entry name" value="Ribosomal protein S5 domain 2-like"/>
    <property type="match status" value="2"/>
</dbReference>
<evidence type="ECO:0000313" key="14">
    <source>
        <dbReference type="Proteomes" id="UP000245076"/>
    </source>
</evidence>
<evidence type="ECO:0000256" key="1">
    <source>
        <dbReference type="ARBA" id="ARBA00001947"/>
    </source>
</evidence>
<keyword evidence="14" id="KW-1185">Reference proteome</keyword>
<proteinExistence type="inferred from homology"/>
<dbReference type="AlphaFoldDB" id="A0A2P2CZW3"/>
<feature type="active site" description="Proton donor" evidence="12">
    <location>
        <position position="265"/>
    </location>
</feature>
<dbReference type="Pfam" id="PF03331">
    <property type="entry name" value="LpxC"/>
    <property type="match status" value="1"/>
</dbReference>
<accession>A0A2P2CZW3</accession>
<protein>
    <recommendedName>
        <fullName evidence="4 12">UDP-3-O-acyl-N-acetylglucosamine deacetylase</fullName>
        <shortName evidence="12">UDP-3-O-acyl-GlcNAc deacetylase</shortName>
        <ecNumber evidence="4 12">3.5.1.108</ecNumber>
    </recommendedName>
    <alternativeName>
        <fullName evidence="12">UDP-3-O-[R-3-hydroxymyristoyl]-N-acetylglucosamine deacetylase</fullName>
    </alternativeName>
</protein>
<dbReference type="GO" id="GO:0046872">
    <property type="term" value="F:metal ion binding"/>
    <property type="evidence" value="ECO:0007669"/>
    <property type="project" value="UniProtKB-KW"/>
</dbReference>
<evidence type="ECO:0000313" key="13">
    <source>
        <dbReference type="EMBL" id="GBF37771.1"/>
    </source>
</evidence>
<keyword evidence="6 12" id="KW-0441">Lipid A biosynthesis</keyword>
<dbReference type="InterPro" id="IPR015870">
    <property type="entry name" value="UDP-acyl_N-AcGlcN_deAcase_N"/>
</dbReference>
<dbReference type="EC" id="3.5.1.108" evidence="4 12"/>
<evidence type="ECO:0000256" key="9">
    <source>
        <dbReference type="ARBA" id="ARBA00022833"/>
    </source>
</evidence>
<feature type="binding site" evidence="12">
    <location>
        <position position="238"/>
    </location>
    <ligand>
        <name>Zn(2+)</name>
        <dbReference type="ChEBI" id="CHEBI:29105"/>
    </ligand>
</feature>
<feature type="binding site" evidence="12">
    <location>
        <position position="82"/>
    </location>
    <ligand>
        <name>Zn(2+)</name>
        <dbReference type="ChEBI" id="CHEBI:29105"/>
    </ligand>
</feature>
<evidence type="ECO:0000256" key="6">
    <source>
        <dbReference type="ARBA" id="ARBA00022556"/>
    </source>
</evidence>
<dbReference type="GO" id="GO:0103117">
    <property type="term" value="F:UDP-3-O-acyl-N-acetylglucosamine deacetylase activity"/>
    <property type="evidence" value="ECO:0007669"/>
    <property type="project" value="UniProtKB-UniRule"/>
</dbReference>
<dbReference type="Gene3D" id="3.30.230.20">
    <property type="entry name" value="lpxc deacetylase, domain 1"/>
    <property type="match status" value="1"/>
</dbReference>
<comment type="caution">
    <text evidence="13">The sequence shown here is derived from an EMBL/GenBank/DDBJ whole genome shotgun (WGS) entry which is preliminary data.</text>
</comment>
<dbReference type="UniPathway" id="UPA00359">
    <property type="reaction ID" value="UER00478"/>
</dbReference>
<dbReference type="Gene3D" id="3.30.1700.10">
    <property type="entry name" value="lpxc deacetylase, domain 2"/>
    <property type="match status" value="1"/>
</dbReference>
<comment type="pathway">
    <text evidence="3 12">Glycolipid biosynthesis; lipid IV(A) biosynthesis; lipid IV(A) from (3R)-3-hydroxytetradecanoyl-[acyl-carrier-protein] and UDP-N-acetyl-alpha-D-glucosamine: step 2/6.</text>
</comment>
<evidence type="ECO:0000256" key="10">
    <source>
        <dbReference type="ARBA" id="ARBA00023098"/>
    </source>
</evidence>
<dbReference type="PANTHER" id="PTHR33694:SF1">
    <property type="entry name" value="UDP-3-O-ACYL-N-ACETYLGLUCOSAMINE DEACETYLASE 1, MITOCHONDRIAL-RELATED"/>
    <property type="match status" value="1"/>
</dbReference>
<evidence type="ECO:0000256" key="7">
    <source>
        <dbReference type="ARBA" id="ARBA00022723"/>
    </source>
</evidence>
<comment type="similarity">
    <text evidence="12">Belongs to the LpxC family.</text>
</comment>
<dbReference type="EMBL" id="BFAY01000006">
    <property type="protein sequence ID" value="GBF37771.1"/>
    <property type="molecule type" value="Genomic_DNA"/>
</dbReference>
<dbReference type="GO" id="GO:0016020">
    <property type="term" value="C:membrane"/>
    <property type="evidence" value="ECO:0007669"/>
    <property type="project" value="GOC"/>
</dbReference>
<evidence type="ECO:0000256" key="4">
    <source>
        <dbReference type="ARBA" id="ARBA00012745"/>
    </source>
</evidence>
<name>A0A2P2CZW3_9LEPT</name>
<keyword evidence="9 12" id="KW-0862">Zinc</keyword>
<dbReference type="PANTHER" id="PTHR33694">
    <property type="entry name" value="UDP-3-O-ACYL-N-ACETYLGLUCOSAMINE DEACETYLASE 1, MITOCHONDRIAL-RELATED"/>
    <property type="match status" value="1"/>
</dbReference>
<keyword evidence="8 12" id="KW-0378">Hydrolase</keyword>
<keyword evidence="7 12" id="KW-0479">Metal-binding</keyword>
<evidence type="ECO:0000256" key="12">
    <source>
        <dbReference type="HAMAP-Rule" id="MF_00388"/>
    </source>
</evidence>
<evidence type="ECO:0000256" key="2">
    <source>
        <dbReference type="ARBA" id="ARBA00002923"/>
    </source>
</evidence>
<keyword evidence="10 12" id="KW-0443">Lipid metabolism</keyword>
<dbReference type="InterPro" id="IPR004463">
    <property type="entry name" value="UDP-acyl_GlcNac_deAcase"/>
</dbReference>
<feature type="binding site" evidence="12">
    <location>
        <position position="242"/>
    </location>
    <ligand>
        <name>Zn(2+)</name>
        <dbReference type="ChEBI" id="CHEBI:29105"/>
    </ligand>
</feature>
<comment type="cofactor">
    <cofactor evidence="1 12">
        <name>Zn(2+)</name>
        <dbReference type="ChEBI" id="CHEBI:29105"/>
    </cofactor>
</comment>
<evidence type="ECO:0000256" key="11">
    <source>
        <dbReference type="ARBA" id="ARBA00024535"/>
    </source>
</evidence>
<comment type="function">
    <text evidence="2 12">Catalyzes the hydrolysis of UDP-3-O-myristoyl-N-acetylglucosamine to form UDP-3-O-myristoylglucosamine and acetate, the committed step in lipid A biosynthesis.</text>
</comment>
<evidence type="ECO:0000256" key="5">
    <source>
        <dbReference type="ARBA" id="ARBA00022516"/>
    </source>
</evidence>
<sequence>MMNFTEHRKTLKETVRIKGIGLHSGKEVNLVGHPAPAGTGIVFEYRKGEDKASIPVELSNVVDTSNATTLGDGLHRVQTVEHLMAAVFSVGITDMILEIDSVEVPIMDGSSLPFLEAFESTGYTEFEERIDPIYVKNPMWVVDGDKYLVILPSETWKVTYTIDFPHPLLKGQNITIDLDRDILKNEILPARTFGFLKDVEALQARGLAMGGSLDNAIVLTQDGYLNESLRYENECVRHKILDLVGDLSIAGRPIIGHYLASKAGHALDVSMAKLVMSSVTGNELGKYKSRRIPLFNRKAAMV</sequence>
<reference evidence="13 14" key="1">
    <citation type="submission" date="2018-02" db="EMBL/GenBank/DDBJ databases">
        <title>Novel Leptospira species isolated from soil and water in Japan.</title>
        <authorList>
            <person name="Nakao R."/>
            <person name="Masuzawa T."/>
        </authorList>
    </citation>
    <scope>NUCLEOTIDE SEQUENCE [LARGE SCALE GENOMIC DNA]</scope>
    <source>
        <strain evidence="13 14">E8</strain>
    </source>
</reference>
<gene>
    <name evidence="12 13" type="primary">lpxC</name>
    <name evidence="13" type="ORF">LPTSP1_07570</name>
</gene>
<evidence type="ECO:0000256" key="3">
    <source>
        <dbReference type="ARBA" id="ARBA00005002"/>
    </source>
</evidence>
<evidence type="ECO:0000256" key="8">
    <source>
        <dbReference type="ARBA" id="ARBA00022801"/>
    </source>
</evidence>
<dbReference type="HAMAP" id="MF_00388">
    <property type="entry name" value="LpxC"/>
    <property type="match status" value="1"/>
</dbReference>
<comment type="catalytic activity">
    <reaction evidence="11 12">
        <text>a UDP-3-O-[(3R)-3-hydroxyacyl]-N-acetyl-alpha-D-glucosamine + H2O = a UDP-3-O-[(3R)-3-hydroxyacyl]-alpha-D-glucosamine + acetate</text>
        <dbReference type="Rhea" id="RHEA:67816"/>
        <dbReference type="ChEBI" id="CHEBI:15377"/>
        <dbReference type="ChEBI" id="CHEBI:30089"/>
        <dbReference type="ChEBI" id="CHEBI:137740"/>
        <dbReference type="ChEBI" id="CHEBI:173225"/>
        <dbReference type="EC" id="3.5.1.108"/>
    </reaction>
</comment>
<dbReference type="InterPro" id="IPR011334">
    <property type="entry name" value="UDP-acyl_GlcNac_deAcase_C"/>
</dbReference>
<dbReference type="NCBIfam" id="TIGR00325">
    <property type="entry name" value="lpxC"/>
    <property type="match status" value="1"/>
</dbReference>
<dbReference type="Proteomes" id="UP000245076">
    <property type="component" value="Unassembled WGS sequence"/>
</dbReference>
<organism evidence="13 14">
    <name type="scientific">Leptospira johnsonii</name>
    <dbReference type="NCBI Taxonomy" id="1917820"/>
    <lineage>
        <taxon>Bacteria</taxon>
        <taxon>Pseudomonadati</taxon>
        <taxon>Spirochaetota</taxon>
        <taxon>Spirochaetia</taxon>
        <taxon>Leptospirales</taxon>
        <taxon>Leptospiraceae</taxon>
        <taxon>Leptospira</taxon>
    </lineage>
</organism>